<dbReference type="GO" id="GO:0031490">
    <property type="term" value="F:chromatin DNA binding"/>
    <property type="evidence" value="ECO:0007669"/>
    <property type="project" value="TreeGrafter"/>
</dbReference>
<dbReference type="EMBL" id="KK583287">
    <property type="protein sequence ID" value="KDO21457.1"/>
    <property type="molecule type" value="Genomic_DNA"/>
</dbReference>
<dbReference type="STRING" id="695850.A0A067C3R3"/>
<keyword evidence="2" id="KW-1185">Reference proteome</keyword>
<dbReference type="KEGG" id="spar:SPRG_12501"/>
<dbReference type="RefSeq" id="XP_012207802.1">
    <property type="nucleotide sequence ID" value="XM_012352412.1"/>
</dbReference>
<dbReference type="PANTHER" id="PTHR31606:SF1">
    <property type="entry name" value="WW DOMAIN BINDING PROTEIN 2, ISOFORM E"/>
    <property type="match status" value="1"/>
</dbReference>
<dbReference type="PANTHER" id="PTHR31606">
    <property type="entry name" value="WW DOMAIN BINDING PROTEIN 2, ISOFORM E"/>
    <property type="match status" value="1"/>
</dbReference>
<evidence type="ECO:0000313" key="1">
    <source>
        <dbReference type="EMBL" id="KDO21457.1"/>
    </source>
</evidence>
<dbReference type="GO" id="GO:0005634">
    <property type="term" value="C:nucleus"/>
    <property type="evidence" value="ECO:0007669"/>
    <property type="project" value="TreeGrafter"/>
</dbReference>
<evidence type="ECO:0000313" key="2">
    <source>
        <dbReference type="Proteomes" id="UP000030745"/>
    </source>
</evidence>
<dbReference type="GeneID" id="24134453"/>
<evidence type="ECO:0008006" key="3">
    <source>
        <dbReference type="Google" id="ProtNLM"/>
    </source>
</evidence>
<dbReference type="AlphaFoldDB" id="A0A067C3R3"/>
<name>A0A067C3R3_SAPPC</name>
<reference evidence="1 2" key="1">
    <citation type="journal article" date="2013" name="PLoS Genet.">
        <title>Distinctive expansion of potential virulence genes in the genome of the oomycete fish pathogen Saprolegnia parasitica.</title>
        <authorList>
            <person name="Jiang R.H."/>
            <person name="de Bruijn I."/>
            <person name="Haas B.J."/>
            <person name="Belmonte R."/>
            <person name="Lobach L."/>
            <person name="Christie J."/>
            <person name="van den Ackerveken G."/>
            <person name="Bottin A."/>
            <person name="Bulone V."/>
            <person name="Diaz-Moreno S.M."/>
            <person name="Dumas B."/>
            <person name="Fan L."/>
            <person name="Gaulin E."/>
            <person name="Govers F."/>
            <person name="Grenville-Briggs L.J."/>
            <person name="Horner N.R."/>
            <person name="Levin J.Z."/>
            <person name="Mammella M."/>
            <person name="Meijer H.J."/>
            <person name="Morris P."/>
            <person name="Nusbaum C."/>
            <person name="Oome S."/>
            <person name="Phillips A.J."/>
            <person name="van Rooyen D."/>
            <person name="Rzeszutek E."/>
            <person name="Saraiva M."/>
            <person name="Secombes C.J."/>
            <person name="Seidl M.F."/>
            <person name="Snel B."/>
            <person name="Stassen J.H."/>
            <person name="Sykes S."/>
            <person name="Tripathy S."/>
            <person name="van den Berg H."/>
            <person name="Vega-Arreguin J.C."/>
            <person name="Wawra S."/>
            <person name="Young S.K."/>
            <person name="Zeng Q."/>
            <person name="Dieguez-Uribeondo J."/>
            <person name="Russ C."/>
            <person name="Tyler B.M."/>
            <person name="van West P."/>
        </authorList>
    </citation>
    <scope>NUCLEOTIDE SEQUENCE [LARGE SCALE GENOMIC DNA]</scope>
    <source>
        <strain evidence="1 2">CBS 223.65</strain>
    </source>
</reference>
<dbReference type="CDD" id="cd13214">
    <property type="entry name" value="PH-GRAM_WBP2"/>
    <property type="match status" value="1"/>
</dbReference>
<gene>
    <name evidence="1" type="ORF">SPRG_12501</name>
</gene>
<protein>
    <recommendedName>
        <fullName evidence="3">GRAM domain-containing protein</fullName>
    </recommendedName>
</protein>
<dbReference type="GO" id="GO:0003713">
    <property type="term" value="F:transcription coactivator activity"/>
    <property type="evidence" value="ECO:0007669"/>
    <property type="project" value="InterPro"/>
</dbReference>
<organism evidence="1 2">
    <name type="scientific">Saprolegnia parasitica (strain CBS 223.65)</name>
    <dbReference type="NCBI Taxonomy" id="695850"/>
    <lineage>
        <taxon>Eukaryota</taxon>
        <taxon>Sar</taxon>
        <taxon>Stramenopiles</taxon>
        <taxon>Oomycota</taxon>
        <taxon>Saprolegniomycetes</taxon>
        <taxon>Saprolegniales</taxon>
        <taxon>Saprolegniaceae</taxon>
        <taxon>Saprolegnia</taxon>
    </lineage>
</organism>
<dbReference type="SUPFAM" id="SSF50729">
    <property type="entry name" value="PH domain-like"/>
    <property type="match status" value="1"/>
</dbReference>
<sequence>MSFAPTLFSDNGKALPLANTDEVFILERPSIAFQCLVDGHKFKASGRIYITTQRLVFCADKAATQHGRFFQAFEIPLDNIADDKFNQPMFGSCNISGDVFPVGTDEGDVATPIEWRVSFPNGGTGTFLPIFLRLMEHKKHAGLVDEAFAEKQRKAYVDPNDPTVIYVSQPFIFCTDAATSPRMILPRYSVLIPTLVVLSYGVYQACLEPALGDECATDDDTDEAAIDILPRIVVKVAHTGKSSLRKARKARPTKRVHFQLPLACDTHQDDHRHLSSCKDMVLAPTTRPRRHSTGAMTAGPLVV</sequence>
<dbReference type="VEuPathDB" id="FungiDB:SPRG_12501"/>
<dbReference type="Proteomes" id="UP000030745">
    <property type="component" value="Unassembled WGS sequence"/>
</dbReference>
<proteinExistence type="predicted"/>
<dbReference type="OrthoDB" id="1259151at2759"/>
<accession>A0A067C3R3</accession>
<dbReference type="InterPro" id="IPR044852">
    <property type="entry name" value="WBP2-like"/>
</dbReference>